<feature type="transmembrane region" description="Helical" evidence="1">
    <location>
        <begin position="135"/>
        <end position="155"/>
    </location>
</feature>
<feature type="transmembrane region" description="Helical" evidence="1">
    <location>
        <begin position="44"/>
        <end position="62"/>
    </location>
</feature>
<dbReference type="InterPro" id="IPR010718">
    <property type="entry name" value="DUF1294"/>
</dbReference>
<sequence length="223" mass="25236">MLSEKIAYLSLYYLAVANIFAFANFAFDKHKAINQQYRIPERRLFITACLGGGIGALIAMKFLRHKTLKSKFRYGIPAITILTYSCIIVLQNVLSDEILPYMSSLFDKAEGGGLLFILLYPFIEGRGEIGLSVYWSSVWTIIAIILYLSITYVLLLKKISPWYRILLYFINAYVFIWMGFECVIGVLNSDSLLKAIILLSLPFTLGFTIDFAKGFARGVSSEL</sequence>
<keyword evidence="1" id="KW-1133">Transmembrane helix</keyword>
<feature type="transmembrane region" description="Helical" evidence="1">
    <location>
        <begin position="105"/>
        <end position="123"/>
    </location>
</feature>
<comment type="caution">
    <text evidence="2">The sequence shown here is derived from an EMBL/GenBank/DDBJ whole genome shotgun (WGS) entry which is preliminary data.</text>
</comment>
<evidence type="ECO:0000313" key="3">
    <source>
        <dbReference type="Proteomes" id="UP001231941"/>
    </source>
</evidence>
<keyword evidence="1" id="KW-0472">Membrane</keyword>
<protein>
    <submittedName>
        <fullName evidence="2">DUF1294 domain-containing protein</fullName>
    </submittedName>
</protein>
<dbReference type="EMBL" id="JAVAMP010000002">
    <property type="protein sequence ID" value="MDP5274205.1"/>
    <property type="molecule type" value="Genomic_DNA"/>
</dbReference>
<organism evidence="2 3">
    <name type="scientific">Chengkuizengella axinellae</name>
    <dbReference type="NCBI Taxonomy" id="3064388"/>
    <lineage>
        <taxon>Bacteria</taxon>
        <taxon>Bacillati</taxon>
        <taxon>Bacillota</taxon>
        <taxon>Bacilli</taxon>
        <taxon>Bacillales</taxon>
        <taxon>Paenibacillaceae</taxon>
        <taxon>Chengkuizengella</taxon>
    </lineage>
</organism>
<evidence type="ECO:0000313" key="2">
    <source>
        <dbReference type="EMBL" id="MDP5274205.1"/>
    </source>
</evidence>
<dbReference type="RefSeq" id="WP_305991491.1">
    <property type="nucleotide sequence ID" value="NZ_JAVAMP010000002.1"/>
</dbReference>
<feature type="transmembrane region" description="Helical" evidence="1">
    <location>
        <begin position="74"/>
        <end position="93"/>
    </location>
</feature>
<feature type="transmembrane region" description="Helical" evidence="1">
    <location>
        <begin position="162"/>
        <end position="180"/>
    </location>
</feature>
<reference evidence="2 3" key="1">
    <citation type="submission" date="2023-08" db="EMBL/GenBank/DDBJ databases">
        <authorList>
            <person name="Park J.-S."/>
        </authorList>
    </citation>
    <scope>NUCLEOTIDE SEQUENCE [LARGE SCALE GENOMIC DNA]</scope>
    <source>
        <strain evidence="2 3">2205SS18-9</strain>
    </source>
</reference>
<keyword evidence="1" id="KW-0812">Transmembrane</keyword>
<dbReference type="Pfam" id="PF06961">
    <property type="entry name" value="DUF1294"/>
    <property type="match status" value="1"/>
</dbReference>
<accession>A0ABT9IY03</accession>
<feature type="transmembrane region" description="Helical" evidence="1">
    <location>
        <begin position="6"/>
        <end position="23"/>
    </location>
</feature>
<name>A0ABT9IY03_9BACL</name>
<gene>
    <name evidence="2" type="ORF">Q5Y73_08805</name>
</gene>
<feature type="transmembrane region" description="Helical" evidence="1">
    <location>
        <begin position="192"/>
        <end position="212"/>
    </location>
</feature>
<evidence type="ECO:0000256" key="1">
    <source>
        <dbReference type="SAM" id="Phobius"/>
    </source>
</evidence>
<proteinExistence type="predicted"/>
<dbReference type="Proteomes" id="UP001231941">
    <property type="component" value="Unassembled WGS sequence"/>
</dbReference>
<keyword evidence="3" id="KW-1185">Reference proteome</keyword>